<organism evidence="2 3">
    <name type="scientific">Hymenobacter edaphi</name>
    <dbReference type="NCBI Taxonomy" id="2211146"/>
    <lineage>
        <taxon>Bacteria</taxon>
        <taxon>Pseudomonadati</taxon>
        <taxon>Bacteroidota</taxon>
        <taxon>Cytophagia</taxon>
        <taxon>Cytophagales</taxon>
        <taxon>Hymenobacteraceae</taxon>
        <taxon>Hymenobacter</taxon>
    </lineage>
</organism>
<reference evidence="3" key="1">
    <citation type="submission" date="2018-05" db="EMBL/GenBank/DDBJ databases">
        <authorList>
            <person name="Nie L."/>
        </authorList>
    </citation>
    <scope>NUCLEOTIDE SEQUENCE [LARGE SCALE GENOMIC DNA]</scope>
    <source>
        <strain evidence="3">NL</strain>
    </source>
</reference>
<dbReference type="RefSeq" id="WP_111477805.1">
    <property type="nucleotide sequence ID" value="NZ_QHKM01000002.1"/>
</dbReference>
<dbReference type="SUPFAM" id="SSF55729">
    <property type="entry name" value="Acyl-CoA N-acyltransferases (Nat)"/>
    <property type="match status" value="1"/>
</dbReference>
<dbReference type="InterPro" id="IPR000182">
    <property type="entry name" value="GNAT_dom"/>
</dbReference>
<dbReference type="InterPro" id="IPR051531">
    <property type="entry name" value="N-acetyltransferase"/>
</dbReference>
<dbReference type="PANTHER" id="PTHR43792">
    <property type="entry name" value="GNAT FAMILY, PUTATIVE (AFU_ORTHOLOGUE AFUA_3G00765)-RELATED-RELATED"/>
    <property type="match status" value="1"/>
</dbReference>
<protein>
    <recommendedName>
        <fullName evidence="1">N-acetyltransferase domain-containing protein</fullName>
    </recommendedName>
</protein>
<proteinExistence type="predicted"/>
<dbReference type="AlphaFoldDB" id="A0A328BL45"/>
<gene>
    <name evidence="2" type="ORF">DLM85_09150</name>
</gene>
<dbReference type="InterPro" id="IPR016181">
    <property type="entry name" value="Acyl_CoA_acyltransferase"/>
</dbReference>
<evidence type="ECO:0000313" key="3">
    <source>
        <dbReference type="Proteomes" id="UP000248553"/>
    </source>
</evidence>
<dbReference type="OrthoDB" id="9811523at2"/>
<dbReference type="PROSITE" id="PS51186">
    <property type="entry name" value="GNAT"/>
    <property type="match status" value="1"/>
</dbReference>
<accession>A0A328BL45</accession>
<name>A0A328BL45_9BACT</name>
<evidence type="ECO:0000259" key="1">
    <source>
        <dbReference type="PROSITE" id="PS51186"/>
    </source>
</evidence>
<dbReference type="GO" id="GO:0016747">
    <property type="term" value="F:acyltransferase activity, transferring groups other than amino-acyl groups"/>
    <property type="evidence" value="ECO:0007669"/>
    <property type="project" value="InterPro"/>
</dbReference>
<dbReference type="Proteomes" id="UP000248553">
    <property type="component" value="Unassembled WGS sequence"/>
</dbReference>
<dbReference type="EMBL" id="QHKM01000002">
    <property type="protein sequence ID" value="RAK68192.1"/>
    <property type="molecule type" value="Genomic_DNA"/>
</dbReference>
<dbReference type="Pfam" id="PF13302">
    <property type="entry name" value="Acetyltransf_3"/>
    <property type="match status" value="1"/>
</dbReference>
<sequence length="167" mass="17790">MSLADAFLALPELRTPSLHLRALTAADLAAVWPITFYGGQPAASPAEARRMLARIEQDYRDGKLLHWCLTLAATGALVGTAGFYRGFEGGTGEIGYVLLPAYRGRGLMTEAAQALCALGFAALGLRQIEAYTAAANAASQAVLLRAGFRPAGTEDQWLRFRLPAPQP</sequence>
<dbReference type="Gene3D" id="3.40.630.30">
    <property type="match status" value="1"/>
</dbReference>
<evidence type="ECO:0000313" key="2">
    <source>
        <dbReference type="EMBL" id="RAK68192.1"/>
    </source>
</evidence>
<comment type="caution">
    <text evidence="2">The sequence shown here is derived from an EMBL/GenBank/DDBJ whole genome shotgun (WGS) entry which is preliminary data.</text>
</comment>
<keyword evidence="3" id="KW-1185">Reference proteome</keyword>
<feature type="domain" description="N-acetyltransferase" evidence="1">
    <location>
        <begin position="18"/>
        <end position="165"/>
    </location>
</feature>